<evidence type="ECO:0000313" key="2">
    <source>
        <dbReference type="EMBL" id="SFK77988.1"/>
    </source>
</evidence>
<reference evidence="3" key="1">
    <citation type="submission" date="2016-10" db="EMBL/GenBank/DDBJ databases">
        <authorList>
            <person name="Varghese N."/>
            <person name="Submissions S."/>
        </authorList>
    </citation>
    <scope>NUCLEOTIDE SEQUENCE [LARGE SCALE GENOMIC DNA]</scope>
    <source>
        <strain evidence="3">MO64</strain>
    </source>
</reference>
<keyword evidence="1" id="KW-0732">Signal</keyword>
<feature type="chain" id="PRO_5011641669" description="Haem-binding uptake Tiki superfamily ChaN domain-containing protein" evidence="1">
    <location>
        <begin position="23"/>
        <end position="459"/>
    </location>
</feature>
<sequence length="459" mass="50638">MWNRAVIALCLIPLLAPCTAAAQSFDRAQIRLFKTLHRLPGALARYDYLQKTMPDLAKPDRIVAMQLLSSAECELGLYNQAILGFPLKMTPPAELVLPQASQWRAASAVDVISRLAADRRIVMINEAHHDAHTRVLALELLPRLRALGFDYFAAEALVDTDPGLEKRGYPTAASGTEYLQEPVYGEIVREAIRLGFTVVPYDVEGHVSTQARDIGQAENLYREVFARDAHARLFVLAGYAHIDKAKGRLGNVLPMAAQLQALTGFDPLSIDQTQFLETGKNHSGDYRQLIGRFRPETASVLVNRSDGKVWSASPALYDANVILPPTVTVRSFGNDRMLNGEAVKNVTDASRLTLGSLTTMDWMQRPAWLSLEGTRRHVAIDSSLCRMRLPCVVEATYADEPADAIAADRYAFVRPDTASDLYLRPGHYRLTVKGLGGKTLSQQTITVTGPRTESLPTSR</sequence>
<proteinExistence type="predicted"/>
<evidence type="ECO:0000313" key="3">
    <source>
        <dbReference type="Proteomes" id="UP000198725"/>
    </source>
</evidence>
<protein>
    <recommendedName>
        <fullName evidence="4">Haem-binding uptake Tiki superfamily ChaN domain-containing protein</fullName>
    </recommendedName>
</protein>
<dbReference type="Proteomes" id="UP000198725">
    <property type="component" value="Unassembled WGS sequence"/>
</dbReference>
<dbReference type="EMBL" id="FOSR01000006">
    <property type="protein sequence ID" value="SFK77988.1"/>
    <property type="molecule type" value="Genomic_DNA"/>
</dbReference>
<dbReference type="AlphaFoldDB" id="A0A1I4C9X9"/>
<evidence type="ECO:0000256" key="1">
    <source>
        <dbReference type="SAM" id="SignalP"/>
    </source>
</evidence>
<name>A0A1I4C9X9_9GAMM</name>
<gene>
    <name evidence="2" type="ORF">SAMN05192579_106182</name>
</gene>
<evidence type="ECO:0008006" key="4">
    <source>
        <dbReference type="Google" id="ProtNLM"/>
    </source>
</evidence>
<organism evidence="2 3">
    <name type="scientific">Rhodanobacter glycinis</name>
    <dbReference type="NCBI Taxonomy" id="582702"/>
    <lineage>
        <taxon>Bacteria</taxon>
        <taxon>Pseudomonadati</taxon>
        <taxon>Pseudomonadota</taxon>
        <taxon>Gammaproteobacteria</taxon>
        <taxon>Lysobacterales</taxon>
        <taxon>Rhodanobacteraceae</taxon>
        <taxon>Rhodanobacter</taxon>
    </lineage>
</organism>
<keyword evidence="3" id="KW-1185">Reference proteome</keyword>
<feature type="signal peptide" evidence="1">
    <location>
        <begin position="1"/>
        <end position="22"/>
    </location>
</feature>
<accession>A0A1I4C9X9</accession>